<evidence type="ECO:0000313" key="2">
    <source>
        <dbReference type="Proteomes" id="UP001054252"/>
    </source>
</evidence>
<keyword evidence="2" id="KW-1185">Reference proteome</keyword>
<evidence type="ECO:0000313" key="1">
    <source>
        <dbReference type="EMBL" id="GKV17103.1"/>
    </source>
</evidence>
<gene>
    <name evidence="1" type="ORF">SLEP1_g27647</name>
</gene>
<organism evidence="1 2">
    <name type="scientific">Rubroshorea leprosula</name>
    <dbReference type="NCBI Taxonomy" id="152421"/>
    <lineage>
        <taxon>Eukaryota</taxon>
        <taxon>Viridiplantae</taxon>
        <taxon>Streptophyta</taxon>
        <taxon>Embryophyta</taxon>
        <taxon>Tracheophyta</taxon>
        <taxon>Spermatophyta</taxon>
        <taxon>Magnoliopsida</taxon>
        <taxon>eudicotyledons</taxon>
        <taxon>Gunneridae</taxon>
        <taxon>Pentapetalae</taxon>
        <taxon>rosids</taxon>
        <taxon>malvids</taxon>
        <taxon>Malvales</taxon>
        <taxon>Dipterocarpaceae</taxon>
        <taxon>Rubroshorea</taxon>
    </lineage>
</organism>
<dbReference type="Proteomes" id="UP001054252">
    <property type="component" value="Unassembled WGS sequence"/>
</dbReference>
<accession>A0AAV5K0S5</accession>
<protein>
    <submittedName>
        <fullName evidence="1">Uncharacterized protein</fullName>
    </submittedName>
</protein>
<sequence>MFGSGSTVHVVSTVRGNSIVIERSLNDDFSVNL</sequence>
<comment type="caution">
    <text evidence="1">The sequence shown here is derived from an EMBL/GenBank/DDBJ whole genome shotgun (WGS) entry which is preliminary data.</text>
</comment>
<dbReference type="EMBL" id="BPVZ01000047">
    <property type="protein sequence ID" value="GKV17103.1"/>
    <property type="molecule type" value="Genomic_DNA"/>
</dbReference>
<proteinExistence type="predicted"/>
<name>A0AAV5K0S5_9ROSI</name>
<dbReference type="AlphaFoldDB" id="A0AAV5K0S5"/>
<reference evidence="1 2" key="1">
    <citation type="journal article" date="2021" name="Commun. Biol.">
        <title>The genome of Shorea leprosula (Dipterocarpaceae) highlights the ecological relevance of drought in aseasonal tropical rainforests.</title>
        <authorList>
            <person name="Ng K.K.S."/>
            <person name="Kobayashi M.J."/>
            <person name="Fawcett J.A."/>
            <person name="Hatakeyama M."/>
            <person name="Paape T."/>
            <person name="Ng C.H."/>
            <person name="Ang C.C."/>
            <person name="Tnah L.H."/>
            <person name="Lee C.T."/>
            <person name="Nishiyama T."/>
            <person name="Sese J."/>
            <person name="O'Brien M.J."/>
            <person name="Copetti D."/>
            <person name="Mohd Noor M.I."/>
            <person name="Ong R.C."/>
            <person name="Putra M."/>
            <person name="Sireger I.Z."/>
            <person name="Indrioko S."/>
            <person name="Kosugi Y."/>
            <person name="Izuno A."/>
            <person name="Isagi Y."/>
            <person name="Lee S.L."/>
            <person name="Shimizu K.K."/>
        </authorList>
    </citation>
    <scope>NUCLEOTIDE SEQUENCE [LARGE SCALE GENOMIC DNA]</scope>
    <source>
        <strain evidence="1">214</strain>
    </source>
</reference>